<dbReference type="SMART" id="SM00184">
    <property type="entry name" value="RING"/>
    <property type="match status" value="1"/>
</dbReference>
<feature type="domain" description="RING-type" evidence="13">
    <location>
        <begin position="69"/>
        <end position="111"/>
    </location>
</feature>
<dbReference type="GO" id="GO:0016567">
    <property type="term" value="P:protein ubiquitination"/>
    <property type="evidence" value="ECO:0007669"/>
    <property type="project" value="TreeGrafter"/>
</dbReference>
<dbReference type="EMBL" id="HG739091">
    <property type="protein sequence ID" value="CDP01858.1"/>
    <property type="molecule type" value="Genomic_DNA"/>
</dbReference>
<evidence type="ECO:0000256" key="9">
    <source>
        <dbReference type="ARBA" id="ARBA00022833"/>
    </source>
</evidence>
<keyword evidence="11" id="KW-0472">Membrane</keyword>
<dbReference type="GO" id="GO:0006511">
    <property type="term" value="P:ubiquitin-dependent protein catabolic process"/>
    <property type="evidence" value="ECO:0007669"/>
    <property type="project" value="TreeGrafter"/>
</dbReference>
<dbReference type="PANTHER" id="PTHR45977:SF13">
    <property type="entry name" value="GB|AAF27103.1"/>
    <property type="match status" value="1"/>
</dbReference>
<dbReference type="GO" id="GO:0008270">
    <property type="term" value="F:zinc ion binding"/>
    <property type="evidence" value="ECO:0007669"/>
    <property type="project" value="UniProtKB-KW"/>
</dbReference>
<dbReference type="FunCoup" id="A0A068U2M2">
    <property type="interactions" value="2"/>
</dbReference>
<dbReference type="InParanoid" id="A0A068U2M2"/>
<keyword evidence="6" id="KW-0479">Metal-binding</keyword>
<dbReference type="OrthoDB" id="1244524at2759"/>
<dbReference type="PROSITE" id="PS50089">
    <property type="entry name" value="ZF_RING_2"/>
    <property type="match status" value="1"/>
</dbReference>
<comment type="catalytic activity">
    <reaction evidence="1">
        <text>S-ubiquitinyl-[E2 ubiquitin-conjugating enzyme]-L-cysteine + [acceptor protein]-L-lysine = [E2 ubiquitin-conjugating enzyme]-L-cysteine + N(6)-ubiquitinyl-[acceptor protein]-L-lysine.</text>
        <dbReference type="EC" id="2.3.2.27"/>
    </reaction>
</comment>
<evidence type="ECO:0000313" key="14">
    <source>
        <dbReference type="EMBL" id="CDP01858.1"/>
    </source>
</evidence>
<dbReference type="STRING" id="49390.A0A068U2M2"/>
<dbReference type="GO" id="GO:0061630">
    <property type="term" value="F:ubiquitin protein ligase activity"/>
    <property type="evidence" value="ECO:0007669"/>
    <property type="project" value="UniProtKB-EC"/>
</dbReference>
<dbReference type="PhylomeDB" id="A0A068U2M2"/>
<dbReference type="AlphaFoldDB" id="A0A068U2M2"/>
<keyword evidence="4" id="KW-0808">Transferase</keyword>
<evidence type="ECO:0000256" key="2">
    <source>
        <dbReference type="ARBA" id="ARBA00004141"/>
    </source>
</evidence>
<evidence type="ECO:0000256" key="11">
    <source>
        <dbReference type="ARBA" id="ARBA00023136"/>
    </source>
</evidence>
<dbReference type="GO" id="GO:0000325">
    <property type="term" value="C:plant-type vacuole"/>
    <property type="evidence" value="ECO:0007669"/>
    <property type="project" value="TreeGrafter"/>
</dbReference>
<dbReference type="SUPFAM" id="SSF57850">
    <property type="entry name" value="RING/U-box"/>
    <property type="match status" value="1"/>
</dbReference>
<dbReference type="Pfam" id="PF13639">
    <property type="entry name" value="zf-RING_2"/>
    <property type="match status" value="1"/>
</dbReference>
<evidence type="ECO:0000256" key="5">
    <source>
        <dbReference type="ARBA" id="ARBA00022692"/>
    </source>
</evidence>
<dbReference type="GO" id="GO:0016020">
    <property type="term" value="C:membrane"/>
    <property type="evidence" value="ECO:0007669"/>
    <property type="project" value="UniProtKB-SubCell"/>
</dbReference>
<evidence type="ECO:0000256" key="10">
    <source>
        <dbReference type="ARBA" id="ARBA00022989"/>
    </source>
</evidence>
<evidence type="ECO:0000256" key="1">
    <source>
        <dbReference type="ARBA" id="ARBA00000900"/>
    </source>
</evidence>
<dbReference type="Proteomes" id="UP000295252">
    <property type="component" value="Chromosome IX"/>
</dbReference>
<gene>
    <name evidence="14" type="ORF">GSCOC_T00037032001</name>
</gene>
<accession>A0A068U2M2</accession>
<keyword evidence="5" id="KW-0812">Transmembrane</keyword>
<dbReference type="EC" id="2.3.2.27" evidence="3"/>
<keyword evidence="10" id="KW-1133">Transmembrane helix</keyword>
<keyword evidence="15" id="KW-1185">Reference proteome</keyword>
<evidence type="ECO:0000259" key="13">
    <source>
        <dbReference type="PROSITE" id="PS50089"/>
    </source>
</evidence>
<evidence type="ECO:0000256" key="8">
    <source>
        <dbReference type="ARBA" id="ARBA00022786"/>
    </source>
</evidence>
<evidence type="ECO:0000256" key="3">
    <source>
        <dbReference type="ARBA" id="ARBA00012483"/>
    </source>
</evidence>
<proteinExistence type="predicted"/>
<dbReference type="InterPro" id="IPR011016">
    <property type="entry name" value="Znf_RING-CH"/>
</dbReference>
<evidence type="ECO:0000256" key="12">
    <source>
        <dbReference type="PROSITE-ProRule" id="PRU00175"/>
    </source>
</evidence>
<dbReference type="InterPro" id="IPR001841">
    <property type="entry name" value="Znf_RING"/>
</dbReference>
<protein>
    <recommendedName>
        <fullName evidence="3">RING-type E3 ubiquitin transferase</fullName>
        <ecNumber evidence="3">2.3.2.27</ecNumber>
    </recommendedName>
</protein>
<dbReference type="Gramene" id="CDP01858">
    <property type="protein sequence ID" value="CDP01858"/>
    <property type="gene ID" value="GSCOC_T00037032001"/>
</dbReference>
<keyword evidence="7 12" id="KW-0863">Zinc-finger</keyword>
<dbReference type="SMART" id="SM00744">
    <property type="entry name" value="RINGv"/>
    <property type="match status" value="1"/>
</dbReference>
<dbReference type="Gene3D" id="3.30.40.10">
    <property type="entry name" value="Zinc/RING finger domain, C3HC4 (zinc finger)"/>
    <property type="match status" value="1"/>
</dbReference>
<organism evidence="14 15">
    <name type="scientific">Coffea canephora</name>
    <name type="common">Robusta coffee</name>
    <dbReference type="NCBI Taxonomy" id="49390"/>
    <lineage>
        <taxon>Eukaryota</taxon>
        <taxon>Viridiplantae</taxon>
        <taxon>Streptophyta</taxon>
        <taxon>Embryophyta</taxon>
        <taxon>Tracheophyta</taxon>
        <taxon>Spermatophyta</taxon>
        <taxon>Magnoliopsida</taxon>
        <taxon>eudicotyledons</taxon>
        <taxon>Gunneridae</taxon>
        <taxon>Pentapetalae</taxon>
        <taxon>asterids</taxon>
        <taxon>lamiids</taxon>
        <taxon>Gentianales</taxon>
        <taxon>Rubiaceae</taxon>
        <taxon>Ixoroideae</taxon>
        <taxon>Gardenieae complex</taxon>
        <taxon>Bertiereae - Coffeeae clade</taxon>
        <taxon>Coffeeae</taxon>
        <taxon>Coffea</taxon>
    </lineage>
</organism>
<evidence type="ECO:0000256" key="7">
    <source>
        <dbReference type="ARBA" id="ARBA00022771"/>
    </source>
</evidence>
<comment type="subcellular location">
    <subcellularLocation>
        <location evidence="2">Membrane</location>
        <topology evidence="2">Multi-pass membrane protein</topology>
    </subcellularLocation>
</comment>
<evidence type="ECO:0000256" key="6">
    <source>
        <dbReference type="ARBA" id="ARBA00022723"/>
    </source>
</evidence>
<dbReference type="PANTHER" id="PTHR45977">
    <property type="entry name" value="TARGET OF ERK KINASE MPK-1"/>
    <property type="match status" value="1"/>
</dbReference>
<sequence>MVFKKFVFCICSILGLRGGWRRRVFATAITLDKIKEGSSPSRQTGSSEIRSRFGDDHEANCDQVEKICCVICLSRLKEGEEKRLLPCHHEFHRECVDKWLNTSRKTCPVCRFLMEDEQRNPQKREFLTEEMVIWFSSFHVAGF</sequence>
<keyword evidence="9" id="KW-0862">Zinc</keyword>
<reference evidence="15" key="1">
    <citation type="journal article" date="2014" name="Science">
        <title>The coffee genome provides insight into the convergent evolution of caffeine biosynthesis.</title>
        <authorList>
            <person name="Denoeud F."/>
            <person name="Carretero-Paulet L."/>
            <person name="Dereeper A."/>
            <person name="Droc G."/>
            <person name="Guyot R."/>
            <person name="Pietrella M."/>
            <person name="Zheng C."/>
            <person name="Alberti A."/>
            <person name="Anthony F."/>
            <person name="Aprea G."/>
            <person name="Aury J.M."/>
            <person name="Bento P."/>
            <person name="Bernard M."/>
            <person name="Bocs S."/>
            <person name="Campa C."/>
            <person name="Cenci A."/>
            <person name="Combes M.C."/>
            <person name="Crouzillat D."/>
            <person name="Da Silva C."/>
            <person name="Daddiego L."/>
            <person name="De Bellis F."/>
            <person name="Dussert S."/>
            <person name="Garsmeur O."/>
            <person name="Gayraud T."/>
            <person name="Guignon V."/>
            <person name="Jahn K."/>
            <person name="Jamilloux V."/>
            <person name="Joet T."/>
            <person name="Labadie K."/>
            <person name="Lan T."/>
            <person name="Leclercq J."/>
            <person name="Lepelley M."/>
            <person name="Leroy T."/>
            <person name="Li L.T."/>
            <person name="Librado P."/>
            <person name="Lopez L."/>
            <person name="Munoz A."/>
            <person name="Noel B."/>
            <person name="Pallavicini A."/>
            <person name="Perrotta G."/>
            <person name="Poncet V."/>
            <person name="Pot D."/>
            <person name="Priyono X."/>
            <person name="Rigoreau M."/>
            <person name="Rouard M."/>
            <person name="Rozas J."/>
            <person name="Tranchant-Dubreuil C."/>
            <person name="VanBuren R."/>
            <person name="Zhang Q."/>
            <person name="Andrade A.C."/>
            <person name="Argout X."/>
            <person name="Bertrand B."/>
            <person name="de Kochko A."/>
            <person name="Graziosi G."/>
            <person name="Henry R.J."/>
            <person name="Jayarama X."/>
            <person name="Ming R."/>
            <person name="Nagai C."/>
            <person name="Rounsley S."/>
            <person name="Sankoff D."/>
            <person name="Giuliano G."/>
            <person name="Albert V.A."/>
            <person name="Wincker P."/>
            <person name="Lashermes P."/>
        </authorList>
    </citation>
    <scope>NUCLEOTIDE SEQUENCE [LARGE SCALE GENOMIC DNA]</scope>
    <source>
        <strain evidence="15">cv. DH200-94</strain>
    </source>
</reference>
<name>A0A068U2M2_COFCA</name>
<keyword evidence="8" id="KW-0833">Ubl conjugation pathway</keyword>
<evidence type="ECO:0000256" key="4">
    <source>
        <dbReference type="ARBA" id="ARBA00022679"/>
    </source>
</evidence>
<dbReference type="InterPro" id="IPR013083">
    <property type="entry name" value="Znf_RING/FYVE/PHD"/>
</dbReference>
<evidence type="ECO:0000313" key="15">
    <source>
        <dbReference type="Proteomes" id="UP000295252"/>
    </source>
</evidence>